<keyword evidence="2" id="KW-0472">Membrane</keyword>
<organism evidence="3 6">
    <name type="scientific">Helicobacter typhlonius</name>
    <dbReference type="NCBI Taxonomy" id="76936"/>
    <lineage>
        <taxon>Bacteria</taxon>
        <taxon>Pseudomonadati</taxon>
        <taxon>Campylobacterota</taxon>
        <taxon>Epsilonproteobacteria</taxon>
        <taxon>Campylobacterales</taxon>
        <taxon>Helicobacteraceae</taxon>
        <taxon>Helicobacter</taxon>
    </lineage>
</organism>
<reference evidence="3" key="2">
    <citation type="submission" date="2015-11" db="EMBL/GenBank/DDBJ databases">
        <authorList>
            <person name="Zhang Y."/>
            <person name="Guo Z."/>
        </authorList>
    </citation>
    <scope>NUCLEOTIDE SEQUENCE</scope>
    <source>
        <strain evidence="3">1</strain>
    </source>
</reference>
<dbReference type="PATRIC" id="fig|76936.10.peg.1045"/>
<dbReference type="KEGG" id="hty:BN2458_PEG1070"/>
<proteinExistence type="predicted"/>
<evidence type="ECO:0000313" key="3">
    <source>
        <dbReference type="EMBL" id="CUU39955.1"/>
    </source>
</evidence>
<keyword evidence="2" id="KW-1133">Transmembrane helix</keyword>
<evidence type="ECO:0000313" key="4">
    <source>
        <dbReference type="EMBL" id="TLD77973.1"/>
    </source>
</evidence>
<keyword evidence="2" id="KW-0812">Transmembrane</keyword>
<dbReference type="STRING" id="76936.BN2458_PEG1070"/>
<feature type="region of interest" description="Disordered" evidence="1">
    <location>
        <begin position="79"/>
        <end position="102"/>
    </location>
</feature>
<keyword evidence="5" id="KW-1185">Reference proteome</keyword>
<dbReference type="EMBL" id="JRPF02000012">
    <property type="protein sequence ID" value="TLD77973.1"/>
    <property type="molecule type" value="Genomic_DNA"/>
</dbReference>
<name>A0A099UCG5_9HELI</name>
<dbReference type="Proteomes" id="UP000029925">
    <property type="component" value="Unassembled WGS sequence"/>
</dbReference>
<reference evidence="6" key="3">
    <citation type="submission" date="2015-11" db="EMBL/GenBank/DDBJ databases">
        <authorList>
            <person name="Anvar S.Y."/>
        </authorList>
    </citation>
    <scope>NUCLEOTIDE SEQUENCE [LARGE SCALE GENOMIC DNA]</scope>
</reference>
<sequence length="102" mass="12519">MQLFWKFLFAAVIGATWYHFGGEDAAMALVFFLIILGMLFMKPIRYQDPKKREEFMQKIRDSRERKIALENERMEELKRLKQSTREQEERLKKDFEKRINKR</sequence>
<evidence type="ECO:0000256" key="2">
    <source>
        <dbReference type="SAM" id="Phobius"/>
    </source>
</evidence>
<gene>
    <name evidence="3" type="ORF">BN2458_PEG1070</name>
    <name evidence="4" type="ORF">LS75_008340</name>
</gene>
<dbReference type="AlphaFoldDB" id="A0A099UCG5"/>
<dbReference type="EMBL" id="LN907858">
    <property type="protein sequence ID" value="CUU39955.1"/>
    <property type="molecule type" value="Genomic_DNA"/>
</dbReference>
<protein>
    <submittedName>
        <fullName evidence="3">Uncharacterized protein</fullName>
    </submittedName>
</protein>
<dbReference type="RefSeq" id="WP_034327946.1">
    <property type="nucleotide sequence ID" value="NZ_CAJTQN010000007.1"/>
</dbReference>
<dbReference type="GeneID" id="78151289"/>
<reference evidence="4 5" key="1">
    <citation type="journal article" date="2014" name="Genome Announc.">
        <title>Draft genome sequences of eight enterohepatic helicobacter species isolated from both laboratory and wild rodents.</title>
        <authorList>
            <person name="Sheh A."/>
            <person name="Shen Z."/>
            <person name="Fox J.G."/>
        </authorList>
    </citation>
    <scope>NUCLEOTIDE SEQUENCE [LARGE SCALE GENOMIC DNA]</scope>
    <source>
        <strain evidence="4 5">MIT 98-6810</strain>
    </source>
</reference>
<dbReference type="Proteomes" id="UP000064525">
    <property type="component" value="Chromosome I"/>
</dbReference>
<evidence type="ECO:0000313" key="6">
    <source>
        <dbReference type="Proteomes" id="UP000064525"/>
    </source>
</evidence>
<accession>A0A099UCG5</accession>
<dbReference type="OrthoDB" id="5329716at2"/>
<evidence type="ECO:0000313" key="5">
    <source>
        <dbReference type="Proteomes" id="UP000029925"/>
    </source>
</evidence>
<evidence type="ECO:0000256" key="1">
    <source>
        <dbReference type="SAM" id="MobiDB-lite"/>
    </source>
</evidence>
<feature type="transmembrane region" description="Helical" evidence="2">
    <location>
        <begin position="25"/>
        <end position="41"/>
    </location>
</feature>